<name>A0A1Y1RTH9_9SPIO</name>
<feature type="domain" description="HD-GYP" evidence="3">
    <location>
        <begin position="144"/>
        <end position="352"/>
    </location>
</feature>
<feature type="domain" description="Response regulatory" evidence="2">
    <location>
        <begin position="5"/>
        <end position="121"/>
    </location>
</feature>
<dbReference type="SUPFAM" id="SSF52172">
    <property type="entry name" value="CheY-like"/>
    <property type="match status" value="1"/>
</dbReference>
<evidence type="ECO:0008006" key="6">
    <source>
        <dbReference type="Google" id="ProtNLM"/>
    </source>
</evidence>
<dbReference type="InterPro" id="IPR001789">
    <property type="entry name" value="Sig_transdc_resp-reg_receiver"/>
</dbReference>
<dbReference type="Gene3D" id="1.10.3210.10">
    <property type="entry name" value="Hypothetical protein af1432"/>
    <property type="match status" value="1"/>
</dbReference>
<evidence type="ECO:0000313" key="5">
    <source>
        <dbReference type="Proteomes" id="UP000192343"/>
    </source>
</evidence>
<gene>
    <name evidence="4" type="ORF">B4O97_17675</name>
</gene>
<organism evidence="4 5">
    <name type="scientific">Marispirochaeta aestuarii</name>
    <dbReference type="NCBI Taxonomy" id="1963862"/>
    <lineage>
        <taxon>Bacteria</taxon>
        <taxon>Pseudomonadati</taxon>
        <taxon>Spirochaetota</taxon>
        <taxon>Spirochaetia</taxon>
        <taxon>Spirochaetales</taxon>
        <taxon>Spirochaetaceae</taxon>
        <taxon>Marispirochaeta</taxon>
    </lineage>
</organism>
<dbReference type="PROSITE" id="PS51832">
    <property type="entry name" value="HD_GYP"/>
    <property type="match status" value="1"/>
</dbReference>
<dbReference type="CDD" id="cd00077">
    <property type="entry name" value="HDc"/>
    <property type="match status" value="1"/>
</dbReference>
<accession>A0A1Y1RTH9</accession>
<comment type="caution">
    <text evidence="4">The sequence shown here is derived from an EMBL/GenBank/DDBJ whole genome shotgun (WGS) entry which is preliminary data.</text>
</comment>
<dbReference type="Pfam" id="PF13487">
    <property type="entry name" value="HD_5"/>
    <property type="match status" value="1"/>
</dbReference>
<dbReference type="Proteomes" id="UP000192343">
    <property type="component" value="Unassembled WGS sequence"/>
</dbReference>
<dbReference type="SMART" id="SM00448">
    <property type="entry name" value="REC"/>
    <property type="match status" value="1"/>
</dbReference>
<evidence type="ECO:0000256" key="1">
    <source>
        <dbReference type="PROSITE-ProRule" id="PRU00169"/>
    </source>
</evidence>
<dbReference type="InterPro" id="IPR037522">
    <property type="entry name" value="HD_GYP_dom"/>
</dbReference>
<reference evidence="4 5" key="1">
    <citation type="submission" date="2017-03" db="EMBL/GenBank/DDBJ databases">
        <title>Draft Genome sequence of Marispirochaeta sp. strain JC444.</title>
        <authorList>
            <person name="Shivani Y."/>
            <person name="Subhash Y."/>
            <person name="Sasikala C."/>
            <person name="Ramana C."/>
        </authorList>
    </citation>
    <scope>NUCLEOTIDE SEQUENCE [LARGE SCALE GENOMIC DNA]</scope>
    <source>
        <strain evidence="4 5">JC444</strain>
    </source>
</reference>
<protein>
    <recommendedName>
        <fullName evidence="6">Two-component system response regulator</fullName>
    </recommendedName>
</protein>
<sequence>MSSYTILFVDDEYNILQSLKRLFFDYPEFEILTALSAEEGAGILATREVDVLISDEKMPKIAGSQFVHYVKERFPDVVRCILTGYANPENILKAVNKGEVYRYLVKPWNDGDLISTVRSAAEYGRLKRYNRELETQLKAQNESLKKEVARRTAYLQKALTTVKSEQAKAEETLGGIVTLLSHMIGLVHPDMQEFSSRAARLAERIAVAMELEQDELYNIRTAALLQEIGLFEANSGDHLNADHAEDGARLLNKLSALGPIAILIKHHHERFDGKGEPGGLSGEEIPLGSRIIRTAADYVRLIYEERMERSAALEKMTRGVQTIYDPQVIRILRDQEAAVKDSKDSGIPIQIKNLAAGMVLKNDLILKNGVLVLPKNTALTQSMVEHLPNYRFLNPEETVYLRAVPETE</sequence>
<dbReference type="SUPFAM" id="SSF109604">
    <property type="entry name" value="HD-domain/PDEase-like"/>
    <property type="match status" value="1"/>
</dbReference>
<dbReference type="OrthoDB" id="9781505at2"/>
<dbReference type="InterPro" id="IPR011006">
    <property type="entry name" value="CheY-like_superfamily"/>
</dbReference>
<dbReference type="InterPro" id="IPR052020">
    <property type="entry name" value="Cyclic_di-GMP/3'3'-cGAMP_PDE"/>
</dbReference>
<evidence type="ECO:0000259" key="3">
    <source>
        <dbReference type="PROSITE" id="PS51832"/>
    </source>
</evidence>
<proteinExistence type="predicted"/>
<dbReference type="PANTHER" id="PTHR45228">
    <property type="entry name" value="CYCLIC DI-GMP PHOSPHODIESTERASE TM_0186-RELATED"/>
    <property type="match status" value="1"/>
</dbReference>
<dbReference type="RefSeq" id="WP_083052844.1">
    <property type="nucleotide sequence ID" value="NZ_MWQY01000028.1"/>
</dbReference>
<evidence type="ECO:0000313" key="4">
    <source>
        <dbReference type="EMBL" id="ORC30734.1"/>
    </source>
</evidence>
<dbReference type="PANTHER" id="PTHR45228:SF8">
    <property type="entry name" value="TWO-COMPONENT RESPONSE REGULATOR-RELATED"/>
    <property type="match status" value="1"/>
</dbReference>
<dbReference type="CDD" id="cd17569">
    <property type="entry name" value="REC_HupR-like"/>
    <property type="match status" value="1"/>
</dbReference>
<dbReference type="EMBL" id="MWQY01000028">
    <property type="protein sequence ID" value="ORC30734.1"/>
    <property type="molecule type" value="Genomic_DNA"/>
</dbReference>
<dbReference type="PROSITE" id="PS50110">
    <property type="entry name" value="RESPONSE_REGULATORY"/>
    <property type="match status" value="1"/>
</dbReference>
<feature type="modified residue" description="4-aspartylphosphate" evidence="1">
    <location>
        <position position="55"/>
    </location>
</feature>
<dbReference type="STRING" id="1963862.B4O97_17675"/>
<evidence type="ECO:0000259" key="2">
    <source>
        <dbReference type="PROSITE" id="PS50110"/>
    </source>
</evidence>
<dbReference type="InterPro" id="IPR003607">
    <property type="entry name" value="HD/PDEase_dom"/>
</dbReference>
<dbReference type="Pfam" id="PF00072">
    <property type="entry name" value="Response_reg"/>
    <property type="match status" value="1"/>
</dbReference>
<dbReference type="AlphaFoldDB" id="A0A1Y1RTH9"/>
<keyword evidence="5" id="KW-1185">Reference proteome</keyword>
<keyword evidence="1" id="KW-0597">Phosphoprotein</keyword>
<dbReference type="GO" id="GO:0000160">
    <property type="term" value="P:phosphorelay signal transduction system"/>
    <property type="evidence" value="ECO:0007669"/>
    <property type="project" value="InterPro"/>
</dbReference>
<dbReference type="Gene3D" id="3.40.50.2300">
    <property type="match status" value="1"/>
</dbReference>